<comment type="caution">
    <text evidence="1">The sequence shown here is derived from an EMBL/GenBank/DDBJ whole genome shotgun (WGS) entry which is preliminary data.</text>
</comment>
<name>A0A6A4PNV2_LUPAL</name>
<dbReference type="AlphaFoldDB" id="A0A6A4PNV2"/>
<proteinExistence type="predicted"/>
<keyword evidence="2" id="KW-1185">Reference proteome</keyword>
<sequence length="66" mass="7308">MLGNRSINLTILSSSLCFLISHRASHVHLGSDLKVSNSSHNILSSVKYFDMLRSPCFRAAMVSWLG</sequence>
<evidence type="ECO:0000313" key="1">
    <source>
        <dbReference type="EMBL" id="KAE9603203.1"/>
    </source>
</evidence>
<gene>
    <name evidence="1" type="ORF">Lalb_Chr12g0208031</name>
</gene>
<evidence type="ECO:0000313" key="2">
    <source>
        <dbReference type="Proteomes" id="UP000447434"/>
    </source>
</evidence>
<protein>
    <submittedName>
        <fullName evidence="1">Uncharacterized protein</fullName>
    </submittedName>
</protein>
<dbReference type="EMBL" id="WOCE01000012">
    <property type="protein sequence ID" value="KAE9603203.1"/>
    <property type="molecule type" value="Genomic_DNA"/>
</dbReference>
<accession>A0A6A4PNV2</accession>
<dbReference type="Proteomes" id="UP000447434">
    <property type="component" value="Chromosome 12"/>
</dbReference>
<reference evidence="2" key="1">
    <citation type="journal article" date="2020" name="Nat. Commun.">
        <title>Genome sequence of the cluster root forming white lupin.</title>
        <authorList>
            <person name="Hufnagel B."/>
            <person name="Marques A."/>
            <person name="Soriano A."/>
            <person name="Marques L."/>
            <person name="Divol F."/>
            <person name="Doumas P."/>
            <person name="Sallet E."/>
            <person name="Mancinotti D."/>
            <person name="Carrere S."/>
            <person name="Marande W."/>
            <person name="Arribat S."/>
            <person name="Keller J."/>
            <person name="Huneau C."/>
            <person name="Blein T."/>
            <person name="Aime D."/>
            <person name="Laguerre M."/>
            <person name="Taylor J."/>
            <person name="Schubert V."/>
            <person name="Nelson M."/>
            <person name="Geu-Flores F."/>
            <person name="Crespi M."/>
            <person name="Gallardo-Guerrero K."/>
            <person name="Delaux P.-M."/>
            <person name="Salse J."/>
            <person name="Berges H."/>
            <person name="Guyot R."/>
            <person name="Gouzy J."/>
            <person name="Peret B."/>
        </authorList>
    </citation>
    <scope>NUCLEOTIDE SEQUENCE [LARGE SCALE GENOMIC DNA]</scope>
    <source>
        <strain evidence="2">cv. Amiga</strain>
    </source>
</reference>
<organism evidence="1 2">
    <name type="scientific">Lupinus albus</name>
    <name type="common">White lupine</name>
    <name type="synonym">Lupinus termis</name>
    <dbReference type="NCBI Taxonomy" id="3870"/>
    <lineage>
        <taxon>Eukaryota</taxon>
        <taxon>Viridiplantae</taxon>
        <taxon>Streptophyta</taxon>
        <taxon>Embryophyta</taxon>
        <taxon>Tracheophyta</taxon>
        <taxon>Spermatophyta</taxon>
        <taxon>Magnoliopsida</taxon>
        <taxon>eudicotyledons</taxon>
        <taxon>Gunneridae</taxon>
        <taxon>Pentapetalae</taxon>
        <taxon>rosids</taxon>
        <taxon>fabids</taxon>
        <taxon>Fabales</taxon>
        <taxon>Fabaceae</taxon>
        <taxon>Papilionoideae</taxon>
        <taxon>50 kb inversion clade</taxon>
        <taxon>genistoids sensu lato</taxon>
        <taxon>core genistoids</taxon>
        <taxon>Genisteae</taxon>
        <taxon>Lupinus</taxon>
    </lineage>
</organism>